<dbReference type="AlphaFoldDB" id="A0A0F0CNT4"/>
<proteinExistence type="predicted"/>
<name>A0A0F0CNT4_9BACT</name>
<organism evidence="1 2">
    <name type="scientific">Candidatus Omnitrophus magneticus</name>
    <dbReference type="NCBI Taxonomy" id="1609969"/>
    <lineage>
        <taxon>Bacteria</taxon>
        <taxon>Pseudomonadati</taxon>
        <taxon>Candidatus Omnitrophota</taxon>
        <taxon>Candidatus Omnitrophus</taxon>
    </lineage>
</organism>
<comment type="caution">
    <text evidence="1">The sequence shown here is derived from an EMBL/GenBank/DDBJ whole genome shotgun (WGS) entry which is preliminary data.</text>
</comment>
<evidence type="ECO:0000313" key="1">
    <source>
        <dbReference type="EMBL" id="KJJ83161.1"/>
    </source>
</evidence>
<gene>
    <name evidence="1" type="ORF">OMAG_002971</name>
</gene>
<protein>
    <submittedName>
        <fullName evidence="1">Uncharacterized protein</fullName>
    </submittedName>
</protein>
<accession>A0A0F0CNT4</accession>
<reference evidence="1 2" key="1">
    <citation type="submission" date="2015-02" db="EMBL/GenBank/DDBJ databases">
        <title>Single-cell genomics of uncultivated deep-branching MTB reveals a conserved set of magnetosome genes.</title>
        <authorList>
            <person name="Kolinko S."/>
            <person name="Richter M."/>
            <person name="Glockner F.O."/>
            <person name="Brachmann A."/>
            <person name="Schuler D."/>
        </authorList>
    </citation>
    <scope>NUCLEOTIDE SEQUENCE [LARGE SCALE GENOMIC DNA]</scope>
    <source>
        <strain evidence="1">SKK-01</strain>
    </source>
</reference>
<sequence>MLSAFVYRFPCMAVVAMCLSAKWSPAIIRGCFLLDPNRCDAR</sequence>
<evidence type="ECO:0000313" key="2">
    <source>
        <dbReference type="Proteomes" id="UP000033428"/>
    </source>
</evidence>
<dbReference type="Proteomes" id="UP000033428">
    <property type="component" value="Unassembled WGS sequence"/>
</dbReference>
<dbReference type="EMBL" id="JYNY01000651">
    <property type="protein sequence ID" value="KJJ83161.1"/>
    <property type="molecule type" value="Genomic_DNA"/>
</dbReference>
<keyword evidence="2" id="KW-1185">Reference proteome</keyword>